<evidence type="ECO:0000256" key="3">
    <source>
        <dbReference type="ARBA" id="ARBA00022723"/>
    </source>
</evidence>
<dbReference type="AlphaFoldDB" id="A0A9F5J2B5"/>
<comment type="cofactor">
    <cofactor evidence="1 5">
        <name>heme</name>
        <dbReference type="ChEBI" id="CHEBI:30413"/>
    </cofactor>
</comment>
<dbReference type="PRINTS" id="PR00463">
    <property type="entry name" value="EP450I"/>
</dbReference>
<organism evidence="6 7">
    <name type="scientific">Python bivittatus</name>
    <name type="common">Burmese python</name>
    <name type="synonym">Python molurus bivittatus</name>
    <dbReference type="NCBI Taxonomy" id="176946"/>
    <lineage>
        <taxon>Eukaryota</taxon>
        <taxon>Metazoa</taxon>
        <taxon>Chordata</taxon>
        <taxon>Craniata</taxon>
        <taxon>Vertebrata</taxon>
        <taxon>Euteleostomi</taxon>
        <taxon>Lepidosauria</taxon>
        <taxon>Squamata</taxon>
        <taxon>Bifurcata</taxon>
        <taxon>Unidentata</taxon>
        <taxon>Episquamata</taxon>
        <taxon>Toxicofera</taxon>
        <taxon>Serpentes</taxon>
        <taxon>Henophidia</taxon>
        <taxon>Pythonidae</taxon>
        <taxon>Python</taxon>
    </lineage>
</organism>
<sequence>MHMSMLNEKYGPVFTVWMGPKLLVVLCGYEVVKDALVDHAEEFGGRPDVPFDERVTRGQGILSKNEAKWRELRRFTLSTLRNFGMGKTAMSTRVQKEAVCLAEEMATRQGPLWSSLFQRKPKEKWLLGLLSELGWTLIRKAIQFVLLKGCSVKRKGNISSRIFLLLFFLPQNSSEDFYTIEDLVMSVYVLFFAGSTTTSQTLLYSFLAMAKFPHIQGTDIPMETAKAIMNTIINLPIKTEQLLHLQTAIPWCCVKWRREGYGATFTRLHVFYMELPLRNIQKLKLSECGSGSSYGGILICPCYTFALRAVLAPTKVQQEIDEVVGTNRTPNMEDRLRMSFTNAVVHEFQRYQKGMLENFPRETTCDTKFRGYNIPKVWQYMAVAPVLTSVHFDPFQWETPERFNPDHFLDEKGQFRRRDGFMPFSAGRWACPGEALARMELFLFFSTLLQKYTFHLVGEIKGKDLMSLYLDLRNKDQSPLIKAIKRSVDTCVQ</sequence>
<evidence type="ECO:0000313" key="6">
    <source>
        <dbReference type="Proteomes" id="UP000695026"/>
    </source>
</evidence>
<dbReference type="GeneID" id="103058728"/>
<dbReference type="InterPro" id="IPR036396">
    <property type="entry name" value="Cyt_P450_sf"/>
</dbReference>
<name>A0A9F5J2B5_PYTBI</name>
<dbReference type="Gene3D" id="1.10.630.10">
    <property type="entry name" value="Cytochrome P450"/>
    <property type="match status" value="2"/>
</dbReference>
<evidence type="ECO:0000256" key="2">
    <source>
        <dbReference type="ARBA" id="ARBA00010617"/>
    </source>
</evidence>
<dbReference type="PANTHER" id="PTHR24300">
    <property type="entry name" value="CYTOCHROME P450 508A4-RELATED"/>
    <property type="match status" value="1"/>
</dbReference>
<dbReference type="PANTHER" id="PTHR24300:SF389">
    <property type="entry name" value="CYTOCHROME P450 2C20"/>
    <property type="match status" value="1"/>
</dbReference>
<dbReference type="SUPFAM" id="SSF48264">
    <property type="entry name" value="Cytochrome P450"/>
    <property type="match status" value="1"/>
</dbReference>
<dbReference type="GO" id="GO:0020037">
    <property type="term" value="F:heme binding"/>
    <property type="evidence" value="ECO:0007669"/>
    <property type="project" value="InterPro"/>
</dbReference>
<dbReference type="InterPro" id="IPR050182">
    <property type="entry name" value="Cytochrome_P450_fam2"/>
</dbReference>
<dbReference type="PRINTS" id="PR00385">
    <property type="entry name" value="P450"/>
</dbReference>
<dbReference type="GO" id="GO:0016712">
    <property type="term" value="F:oxidoreductase activity, acting on paired donors, with incorporation or reduction of molecular oxygen, reduced flavin or flavoprotein as one donor, and incorporation of one atom of oxygen"/>
    <property type="evidence" value="ECO:0007669"/>
    <property type="project" value="TreeGrafter"/>
</dbReference>
<accession>A0A9F5J2B5</accession>
<reference evidence="7" key="1">
    <citation type="submission" date="2025-08" db="UniProtKB">
        <authorList>
            <consortium name="RefSeq"/>
        </authorList>
    </citation>
    <scope>IDENTIFICATION</scope>
    <source>
        <tissue evidence="7">Liver</tissue>
    </source>
</reference>
<dbReference type="InterPro" id="IPR002401">
    <property type="entry name" value="Cyt_P450_E_grp-I"/>
</dbReference>
<dbReference type="Pfam" id="PF00067">
    <property type="entry name" value="p450"/>
    <property type="match status" value="3"/>
</dbReference>
<dbReference type="OrthoDB" id="1103324at2759"/>
<dbReference type="GO" id="GO:0008392">
    <property type="term" value="F:arachidonate epoxygenase activity"/>
    <property type="evidence" value="ECO:0007669"/>
    <property type="project" value="TreeGrafter"/>
</dbReference>
<evidence type="ECO:0000256" key="4">
    <source>
        <dbReference type="ARBA" id="ARBA00023004"/>
    </source>
</evidence>
<keyword evidence="5" id="KW-0349">Heme</keyword>
<evidence type="ECO:0000256" key="1">
    <source>
        <dbReference type="ARBA" id="ARBA00001971"/>
    </source>
</evidence>
<dbReference type="GO" id="GO:0005737">
    <property type="term" value="C:cytoplasm"/>
    <property type="evidence" value="ECO:0007669"/>
    <property type="project" value="TreeGrafter"/>
</dbReference>
<proteinExistence type="inferred from homology"/>
<evidence type="ECO:0000313" key="7">
    <source>
        <dbReference type="RefSeq" id="XP_025030837.1"/>
    </source>
</evidence>
<dbReference type="RefSeq" id="XP_025030837.1">
    <property type="nucleotide sequence ID" value="XM_025175069.1"/>
</dbReference>
<keyword evidence="4 5" id="KW-0408">Iron</keyword>
<dbReference type="InterPro" id="IPR001128">
    <property type="entry name" value="Cyt_P450"/>
</dbReference>
<gene>
    <name evidence="7" type="primary">LOC103058728</name>
</gene>
<protein>
    <submittedName>
        <fullName evidence="7">Cytochrome P450 2C18-like</fullName>
    </submittedName>
</protein>
<feature type="binding site" description="axial binding residue" evidence="5">
    <location>
        <position position="431"/>
    </location>
    <ligand>
        <name>heme</name>
        <dbReference type="ChEBI" id="CHEBI:30413"/>
    </ligand>
    <ligandPart>
        <name>Fe</name>
        <dbReference type="ChEBI" id="CHEBI:18248"/>
    </ligandPart>
</feature>
<dbReference type="GO" id="GO:0006805">
    <property type="term" value="P:xenobiotic metabolic process"/>
    <property type="evidence" value="ECO:0007669"/>
    <property type="project" value="TreeGrafter"/>
</dbReference>
<dbReference type="Proteomes" id="UP000695026">
    <property type="component" value="Unplaced"/>
</dbReference>
<dbReference type="KEGG" id="pbi:103058728"/>
<evidence type="ECO:0000256" key="5">
    <source>
        <dbReference type="PIRSR" id="PIRSR602401-1"/>
    </source>
</evidence>
<comment type="similarity">
    <text evidence="2">Belongs to the cytochrome P450 family.</text>
</comment>
<dbReference type="GO" id="GO:0005506">
    <property type="term" value="F:iron ion binding"/>
    <property type="evidence" value="ECO:0007669"/>
    <property type="project" value="InterPro"/>
</dbReference>
<dbReference type="GO" id="GO:0019373">
    <property type="term" value="P:epoxygenase P450 pathway"/>
    <property type="evidence" value="ECO:0007669"/>
    <property type="project" value="TreeGrafter"/>
</dbReference>
<keyword evidence="3 5" id="KW-0479">Metal-binding</keyword>
<keyword evidence="6" id="KW-1185">Reference proteome</keyword>